<name>A0A0H5DDI0_9RHOB</name>
<dbReference type="AlphaFoldDB" id="A0A0H5DDI0"/>
<evidence type="ECO:0000256" key="5">
    <source>
        <dbReference type="ARBA" id="ARBA00022980"/>
    </source>
</evidence>
<dbReference type="Pfam" id="PF00281">
    <property type="entry name" value="Ribosomal_L5"/>
    <property type="match status" value="1"/>
</dbReference>
<dbReference type="PANTHER" id="PTHR11994">
    <property type="entry name" value="60S RIBOSOMAL PROTEIN L11-RELATED"/>
    <property type="match status" value="1"/>
</dbReference>
<dbReference type="Proteomes" id="UP000043764">
    <property type="component" value="Unassembled WGS sequence"/>
</dbReference>
<feature type="domain" description="Large ribosomal subunit protein uL5 N-terminal" evidence="10">
    <location>
        <begin position="31"/>
        <end position="88"/>
    </location>
</feature>
<evidence type="ECO:0000256" key="9">
    <source>
        <dbReference type="RuleBase" id="RU003930"/>
    </source>
</evidence>
<dbReference type="EMBL" id="CVRL01000015">
    <property type="protein sequence ID" value="CRL10785.1"/>
    <property type="molecule type" value="Genomic_DNA"/>
</dbReference>
<dbReference type="InterPro" id="IPR020930">
    <property type="entry name" value="Ribosomal_uL5_bac-type"/>
</dbReference>
<comment type="similarity">
    <text evidence="1 8 9">Belongs to the universal ribosomal protein uL5 family.</text>
</comment>
<evidence type="ECO:0000313" key="12">
    <source>
        <dbReference type="EMBL" id="CRL10785.1"/>
    </source>
</evidence>
<keyword evidence="3 8" id="KW-0699">rRNA-binding</keyword>
<keyword evidence="2 8" id="KW-0820">tRNA-binding</keyword>
<dbReference type="PROSITE" id="PS00358">
    <property type="entry name" value="RIBOSOMAL_L5"/>
    <property type="match status" value="1"/>
</dbReference>
<keyword evidence="6 8" id="KW-0687">Ribonucleoprotein</keyword>
<dbReference type="GO" id="GO:0000049">
    <property type="term" value="F:tRNA binding"/>
    <property type="evidence" value="ECO:0007669"/>
    <property type="project" value="UniProtKB-UniRule"/>
</dbReference>
<dbReference type="SUPFAM" id="SSF55282">
    <property type="entry name" value="RL5-like"/>
    <property type="match status" value="1"/>
</dbReference>
<dbReference type="GO" id="GO:1990904">
    <property type="term" value="C:ribonucleoprotein complex"/>
    <property type="evidence" value="ECO:0007669"/>
    <property type="project" value="UniProtKB-KW"/>
</dbReference>
<protein>
    <recommendedName>
        <fullName evidence="7 8">Large ribosomal subunit protein uL5</fullName>
    </recommendedName>
</protein>
<dbReference type="Gene3D" id="3.30.1440.10">
    <property type="match status" value="1"/>
</dbReference>
<dbReference type="GO" id="GO:0019843">
    <property type="term" value="F:rRNA binding"/>
    <property type="evidence" value="ECO:0007669"/>
    <property type="project" value="UniProtKB-UniRule"/>
</dbReference>
<evidence type="ECO:0000259" key="10">
    <source>
        <dbReference type="Pfam" id="PF00281"/>
    </source>
</evidence>
<evidence type="ECO:0000256" key="6">
    <source>
        <dbReference type="ARBA" id="ARBA00023274"/>
    </source>
</evidence>
<keyword evidence="5 8" id="KW-0689">Ribosomal protein</keyword>
<evidence type="ECO:0000256" key="8">
    <source>
        <dbReference type="HAMAP-Rule" id="MF_01333"/>
    </source>
</evidence>
<dbReference type="OrthoDB" id="9806626at2"/>
<dbReference type="InterPro" id="IPR022803">
    <property type="entry name" value="Ribosomal_uL5_dom_sf"/>
</dbReference>
<evidence type="ECO:0000256" key="2">
    <source>
        <dbReference type="ARBA" id="ARBA00022555"/>
    </source>
</evidence>
<dbReference type="STRING" id="481446.NIT7645_02025"/>
<evidence type="ECO:0000256" key="7">
    <source>
        <dbReference type="ARBA" id="ARBA00035245"/>
    </source>
</evidence>
<dbReference type="InterPro" id="IPR020929">
    <property type="entry name" value="Ribosomal_uL5_CS"/>
</dbReference>
<dbReference type="FunFam" id="3.30.1440.10:FF:000001">
    <property type="entry name" value="50S ribosomal protein L5"/>
    <property type="match status" value="1"/>
</dbReference>
<dbReference type="GeneID" id="78398334"/>
<comment type="subunit">
    <text evidence="8">Part of the 50S ribosomal subunit; part of the 5S rRNA/L5/L18/L25 subcomplex. Contacts the 5S rRNA and the P site tRNA. Forms a bridge to the 30S subunit in the 70S ribosome.</text>
</comment>
<evidence type="ECO:0000256" key="1">
    <source>
        <dbReference type="ARBA" id="ARBA00008553"/>
    </source>
</evidence>
<evidence type="ECO:0000313" key="13">
    <source>
        <dbReference type="Proteomes" id="UP000043764"/>
    </source>
</evidence>
<dbReference type="Pfam" id="PF00673">
    <property type="entry name" value="Ribosomal_L5_C"/>
    <property type="match status" value="1"/>
</dbReference>
<evidence type="ECO:0000256" key="3">
    <source>
        <dbReference type="ARBA" id="ARBA00022730"/>
    </source>
</evidence>
<dbReference type="InterPro" id="IPR031310">
    <property type="entry name" value="Ribosomal_uL5_N"/>
</dbReference>
<gene>
    <name evidence="8 12" type="primary">rplE</name>
    <name evidence="12" type="ORF">NIT7321_01633</name>
</gene>
<reference evidence="12 13" key="1">
    <citation type="submission" date="2015-05" db="EMBL/GenBank/DDBJ databases">
        <authorList>
            <person name="Rodrigo-Torres Lidia"/>
            <person name="Arahal R.David."/>
        </authorList>
    </citation>
    <scope>NUCLEOTIDE SEQUENCE [LARGE SCALE GENOMIC DNA]</scope>
    <source>
        <strain evidence="12 13">CECT 7321</strain>
    </source>
</reference>
<sequence>MLDNATYTPRLKALYKETIRGALKEEFGYKNEMMIPKLDKIVLNIGCGRAAVKDSKKAKSAQADLTAIAGQKALTTVAKNSIAGFRVREGMPMGAKVTLRGDRMYEFLDRLTTIAMPRIRDFRGVPGTSFDGRGNYAMGLKEHMVFPEIDFDKIDEPWGMDIVIATTANTDAEAKALLKAFNMPFNS</sequence>
<comment type="function">
    <text evidence="8">This is 1 of the proteins that bind and probably mediate the attachment of the 5S RNA into the large ribosomal subunit, where it forms part of the central protuberance. In the 70S ribosome it contacts protein S13 of the 30S subunit (bridge B1b), connecting the 2 subunits; this bridge is implicated in subunit movement. Contacts the P site tRNA; the 5S rRNA and some of its associated proteins might help stabilize positioning of ribosome-bound tRNAs.</text>
</comment>
<evidence type="ECO:0000259" key="11">
    <source>
        <dbReference type="Pfam" id="PF00673"/>
    </source>
</evidence>
<feature type="domain" description="Large ribosomal subunit protein uL5 C-terminal" evidence="11">
    <location>
        <begin position="92"/>
        <end position="185"/>
    </location>
</feature>
<evidence type="ECO:0000256" key="4">
    <source>
        <dbReference type="ARBA" id="ARBA00022884"/>
    </source>
</evidence>
<proteinExistence type="inferred from homology"/>
<dbReference type="InterPro" id="IPR031309">
    <property type="entry name" value="Ribosomal_uL5_C"/>
</dbReference>
<accession>A0A0H5DDI0</accession>
<dbReference type="GO" id="GO:0003735">
    <property type="term" value="F:structural constituent of ribosome"/>
    <property type="evidence" value="ECO:0007669"/>
    <property type="project" value="InterPro"/>
</dbReference>
<keyword evidence="13" id="KW-1185">Reference proteome</keyword>
<dbReference type="GO" id="GO:0006412">
    <property type="term" value="P:translation"/>
    <property type="evidence" value="ECO:0007669"/>
    <property type="project" value="UniProtKB-UniRule"/>
</dbReference>
<dbReference type="HAMAP" id="MF_01333_B">
    <property type="entry name" value="Ribosomal_uL5_B"/>
    <property type="match status" value="1"/>
</dbReference>
<dbReference type="PIRSF" id="PIRSF002161">
    <property type="entry name" value="Ribosomal_L5"/>
    <property type="match status" value="1"/>
</dbReference>
<dbReference type="RefSeq" id="WP_008560900.1">
    <property type="nucleotide sequence ID" value="NZ_BSKQ01000001.1"/>
</dbReference>
<keyword evidence="4 8" id="KW-0694">RNA-binding</keyword>
<dbReference type="NCBIfam" id="NF000585">
    <property type="entry name" value="PRK00010.1"/>
    <property type="match status" value="1"/>
</dbReference>
<dbReference type="GO" id="GO:0005840">
    <property type="term" value="C:ribosome"/>
    <property type="evidence" value="ECO:0007669"/>
    <property type="project" value="UniProtKB-KW"/>
</dbReference>
<organism evidence="12 13">
    <name type="scientific">Phaeobacter italicus</name>
    <dbReference type="NCBI Taxonomy" id="481446"/>
    <lineage>
        <taxon>Bacteria</taxon>
        <taxon>Pseudomonadati</taxon>
        <taxon>Pseudomonadota</taxon>
        <taxon>Alphaproteobacteria</taxon>
        <taxon>Rhodobacterales</taxon>
        <taxon>Roseobacteraceae</taxon>
        <taxon>Phaeobacter</taxon>
    </lineage>
</organism>
<dbReference type="InterPro" id="IPR002132">
    <property type="entry name" value="Ribosomal_uL5"/>
</dbReference>